<accession>A0A4Z1F5V2</accession>
<keyword evidence="3" id="KW-1185">Reference proteome</keyword>
<dbReference type="InterPro" id="IPR045518">
    <property type="entry name" value="2EXR"/>
</dbReference>
<dbReference type="EMBL" id="PQXH01000011">
    <property type="protein sequence ID" value="TGO18292.1"/>
    <property type="molecule type" value="Genomic_DNA"/>
</dbReference>
<comment type="caution">
    <text evidence="2">The sequence shown here is derived from an EMBL/GenBank/DDBJ whole genome shotgun (WGS) entry which is preliminary data.</text>
</comment>
<dbReference type="Pfam" id="PF20150">
    <property type="entry name" value="2EXR"/>
    <property type="match status" value="1"/>
</dbReference>
<sequence>MSTALHGPQTFHRFKDLPTEIQLKIWKLKIDEEIENLTEGRIIKVKQRKLKQTIRQWLEINEDSQSITDPLSRAMELFRNINSDATIPPYEQGSIDQGYNWHMKEPQRDLDENLIGMYSPQSLPPNIAALLSVNCDSRMLVEKTYSFACGIAEPMVFFNFELDTLFLSHRYMHIASNKLSFYNSLIYGLDGGRRKDWEKVKFLAIEVLVTELSGVGQENKHDIDFVKFISVIFCYFTSLKELTVVFKDHSEAGEQDDLIFFEPVRLHGAITVLQWGYVEDLQDFENYDLSPAPRLAYYDEIKLLLSRISISARNIEKLTGAPFHVPEVESMFQKVILGPGWQRALEDARQDYLRS</sequence>
<dbReference type="OrthoDB" id="3473589at2759"/>
<gene>
    <name evidence="2" type="ORF">BTUL_0011g00990</name>
</gene>
<dbReference type="PANTHER" id="PTHR35910">
    <property type="entry name" value="2EXR DOMAIN-CONTAINING PROTEIN"/>
    <property type="match status" value="1"/>
</dbReference>
<feature type="domain" description="2EXR" evidence="1">
    <location>
        <begin position="11"/>
        <end position="165"/>
    </location>
</feature>
<dbReference type="AlphaFoldDB" id="A0A4Z1F5V2"/>
<proteinExistence type="predicted"/>
<dbReference type="PANTHER" id="PTHR35910:SF6">
    <property type="entry name" value="2EXR DOMAIN-CONTAINING PROTEIN"/>
    <property type="match status" value="1"/>
</dbReference>
<evidence type="ECO:0000259" key="1">
    <source>
        <dbReference type="Pfam" id="PF20150"/>
    </source>
</evidence>
<evidence type="ECO:0000313" key="2">
    <source>
        <dbReference type="EMBL" id="TGO18292.1"/>
    </source>
</evidence>
<reference evidence="2 3" key="1">
    <citation type="submission" date="2017-12" db="EMBL/GenBank/DDBJ databases">
        <title>Comparative genomics of Botrytis spp.</title>
        <authorList>
            <person name="Valero-Jimenez C.A."/>
            <person name="Tapia P."/>
            <person name="Veloso J."/>
            <person name="Silva-Moreno E."/>
            <person name="Staats M."/>
            <person name="Valdes J.H."/>
            <person name="Van Kan J.A.L."/>
        </authorList>
    </citation>
    <scope>NUCLEOTIDE SEQUENCE [LARGE SCALE GENOMIC DNA]</scope>
    <source>
        <strain evidence="2 3">Bt9001</strain>
    </source>
</reference>
<dbReference type="Proteomes" id="UP000297777">
    <property type="component" value="Unassembled WGS sequence"/>
</dbReference>
<evidence type="ECO:0000313" key="3">
    <source>
        <dbReference type="Proteomes" id="UP000297777"/>
    </source>
</evidence>
<protein>
    <recommendedName>
        <fullName evidence="1">2EXR domain-containing protein</fullName>
    </recommendedName>
</protein>
<name>A0A4Z1F5V2_9HELO</name>
<organism evidence="2 3">
    <name type="scientific">Botrytis tulipae</name>
    <dbReference type="NCBI Taxonomy" id="87230"/>
    <lineage>
        <taxon>Eukaryota</taxon>
        <taxon>Fungi</taxon>
        <taxon>Dikarya</taxon>
        <taxon>Ascomycota</taxon>
        <taxon>Pezizomycotina</taxon>
        <taxon>Leotiomycetes</taxon>
        <taxon>Helotiales</taxon>
        <taxon>Sclerotiniaceae</taxon>
        <taxon>Botrytis</taxon>
    </lineage>
</organism>